<sequence>MNKRLHETTIEVKYRDTDSVGHVSSPVYYDYIQHAYVKYMHELLDVSYDEKLPQIMVKTQCEYVKPAVLGDTLTVRCGVSRFGNKSFEIEYLIEKSDSERTLIAKAQSTHVAFDYAAHRPIPVPESLKASVAAFEQSV</sequence>
<evidence type="ECO:0000256" key="2">
    <source>
        <dbReference type="ARBA" id="ARBA00022801"/>
    </source>
</evidence>
<dbReference type="CDD" id="cd00586">
    <property type="entry name" value="4HBT"/>
    <property type="match status" value="1"/>
</dbReference>
<dbReference type="Pfam" id="PF13279">
    <property type="entry name" value="4HBT_2"/>
    <property type="match status" value="1"/>
</dbReference>
<dbReference type="Proteomes" id="UP000297385">
    <property type="component" value="Unassembled WGS sequence"/>
</dbReference>
<dbReference type="PANTHER" id="PTHR31793">
    <property type="entry name" value="4-HYDROXYBENZOYL-COA THIOESTERASE FAMILY MEMBER"/>
    <property type="match status" value="1"/>
</dbReference>
<dbReference type="PANTHER" id="PTHR31793:SF27">
    <property type="entry name" value="NOVEL THIOESTERASE SUPERFAMILY DOMAIN AND SAPOSIN A-TYPE DOMAIN CONTAINING PROTEIN (0610012H03RIK)"/>
    <property type="match status" value="1"/>
</dbReference>
<dbReference type="SUPFAM" id="SSF54637">
    <property type="entry name" value="Thioesterase/thiol ester dehydrase-isomerase"/>
    <property type="match status" value="1"/>
</dbReference>
<dbReference type="Gene3D" id="3.10.129.10">
    <property type="entry name" value="Hotdog Thioesterase"/>
    <property type="match status" value="1"/>
</dbReference>
<dbReference type="InterPro" id="IPR050563">
    <property type="entry name" value="4-hydroxybenzoyl-CoA_TE"/>
</dbReference>
<evidence type="ECO:0000313" key="3">
    <source>
        <dbReference type="EMBL" id="TFE39183.1"/>
    </source>
</evidence>
<name>A0A4Y8MPD2_9BURK</name>
<comment type="caution">
    <text evidence="3">The sequence shown here is derived from an EMBL/GenBank/DDBJ whole genome shotgun (WGS) entry which is preliminary data.</text>
</comment>
<accession>A0A4Y8MPD2</accession>
<keyword evidence="2" id="KW-0378">Hydrolase</keyword>
<proteinExistence type="inferred from homology"/>
<protein>
    <submittedName>
        <fullName evidence="3">Acyl-CoA thioesterase</fullName>
    </submittedName>
</protein>
<evidence type="ECO:0000313" key="4">
    <source>
        <dbReference type="Proteomes" id="UP000297385"/>
    </source>
</evidence>
<evidence type="ECO:0000256" key="1">
    <source>
        <dbReference type="ARBA" id="ARBA00005953"/>
    </source>
</evidence>
<comment type="similarity">
    <text evidence="1">Belongs to the 4-hydroxybenzoyl-CoA thioesterase family.</text>
</comment>
<gene>
    <name evidence="3" type="ORF">E2553_20175</name>
</gene>
<dbReference type="GO" id="GO:0047617">
    <property type="term" value="F:fatty acyl-CoA hydrolase activity"/>
    <property type="evidence" value="ECO:0007669"/>
    <property type="project" value="TreeGrafter"/>
</dbReference>
<reference evidence="3 4" key="1">
    <citation type="submission" date="2019-03" db="EMBL/GenBank/DDBJ databases">
        <title>Complete Genome Sequence of Paraburkholderia dipogonis ICMP 19430T, a Nitrogen-fixing Symbiont of the South African Invasive Legume Dipogon lignosus in New Zealand.</title>
        <authorList>
            <person name="De Meyer S.E."/>
        </authorList>
    </citation>
    <scope>NUCLEOTIDE SEQUENCE [LARGE SCALE GENOMIC DNA]</scope>
    <source>
        <strain evidence="3 4">ICMP 19430</strain>
    </source>
</reference>
<dbReference type="RefSeq" id="WP_134459263.1">
    <property type="nucleotide sequence ID" value="NZ_JBHMFL010000110.1"/>
</dbReference>
<dbReference type="AlphaFoldDB" id="A0A4Y8MPD2"/>
<organism evidence="3 4">
    <name type="scientific">Paraburkholderia dipogonis</name>
    <dbReference type="NCBI Taxonomy" id="1211383"/>
    <lineage>
        <taxon>Bacteria</taxon>
        <taxon>Pseudomonadati</taxon>
        <taxon>Pseudomonadota</taxon>
        <taxon>Betaproteobacteria</taxon>
        <taxon>Burkholderiales</taxon>
        <taxon>Burkholderiaceae</taxon>
        <taxon>Paraburkholderia</taxon>
    </lineage>
</organism>
<dbReference type="EMBL" id="SNVI01000002">
    <property type="protein sequence ID" value="TFE39183.1"/>
    <property type="molecule type" value="Genomic_DNA"/>
</dbReference>
<dbReference type="GeneID" id="97304616"/>
<dbReference type="InterPro" id="IPR029069">
    <property type="entry name" value="HotDog_dom_sf"/>
</dbReference>